<dbReference type="EMBL" id="KZ824785">
    <property type="protein sequence ID" value="RAH83108.1"/>
    <property type="molecule type" value="Genomic_DNA"/>
</dbReference>
<feature type="compositionally biased region" description="Basic and acidic residues" evidence="1">
    <location>
        <begin position="97"/>
        <end position="108"/>
    </location>
</feature>
<evidence type="ECO:0000313" key="2">
    <source>
        <dbReference type="EMBL" id="RAH83108.1"/>
    </source>
</evidence>
<dbReference type="RefSeq" id="XP_025529002.1">
    <property type="nucleotide sequence ID" value="XM_025677507.1"/>
</dbReference>
<sequence>MNMIDLFFFFFFFFLFFAFSVFDCKLRSRSVGEVLDNRCSFPQLTMARIPPKESYEVQEYCSSNRRCSRSFHACSHAPIHPPWLPALQSLDSTNTPDKTDYRPACHHS</sequence>
<gene>
    <name evidence="2" type="ORF">BO86DRAFT_61356</name>
</gene>
<dbReference type="AlphaFoldDB" id="A0A8T8X4P2"/>
<dbReference type="Proteomes" id="UP000249497">
    <property type="component" value="Unassembled WGS sequence"/>
</dbReference>
<feature type="region of interest" description="Disordered" evidence="1">
    <location>
        <begin position="83"/>
        <end position="108"/>
    </location>
</feature>
<keyword evidence="3" id="KW-1185">Reference proteome</keyword>
<organism evidence="2 3">
    <name type="scientific">Aspergillus japonicus CBS 114.51</name>
    <dbReference type="NCBI Taxonomy" id="1448312"/>
    <lineage>
        <taxon>Eukaryota</taxon>
        <taxon>Fungi</taxon>
        <taxon>Dikarya</taxon>
        <taxon>Ascomycota</taxon>
        <taxon>Pezizomycotina</taxon>
        <taxon>Eurotiomycetes</taxon>
        <taxon>Eurotiomycetidae</taxon>
        <taxon>Eurotiales</taxon>
        <taxon>Aspergillaceae</taxon>
        <taxon>Aspergillus</taxon>
        <taxon>Aspergillus subgen. Circumdati</taxon>
    </lineage>
</organism>
<accession>A0A8T8X4P2</accession>
<protein>
    <submittedName>
        <fullName evidence="2">Uncharacterized protein</fullName>
    </submittedName>
</protein>
<proteinExistence type="predicted"/>
<evidence type="ECO:0000256" key="1">
    <source>
        <dbReference type="SAM" id="MobiDB-lite"/>
    </source>
</evidence>
<dbReference type="GeneID" id="37181200"/>
<reference evidence="2 3" key="1">
    <citation type="submission" date="2018-02" db="EMBL/GenBank/DDBJ databases">
        <title>The genomes of Aspergillus section Nigri reveals drivers in fungal speciation.</title>
        <authorList>
            <consortium name="DOE Joint Genome Institute"/>
            <person name="Vesth T.C."/>
            <person name="Nybo J."/>
            <person name="Theobald S."/>
            <person name="Brandl J."/>
            <person name="Frisvad J.C."/>
            <person name="Nielsen K.F."/>
            <person name="Lyhne E.K."/>
            <person name="Kogle M.E."/>
            <person name="Kuo A."/>
            <person name="Riley R."/>
            <person name="Clum A."/>
            <person name="Nolan M."/>
            <person name="Lipzen A."/>
            <person name="Salamov A."/>
            <person name="Henrissat B."/>
            <person name="Wiebenga A."/>
            <person name="De vries R.P."/>
            <person name="Grigoriev I.V."/>
            <person name="Mortensen U.H."/>
            <person name="Andersen M.R."/>
            <person name="Baker S.E."/>
        </authorList>
    </citation>
    <scope>NUCLEOTIDE SEQUENCE [LARGE SCALE GENOMIC DNA]</scope>
    <source>
        <strain evidence="2 3">CBS 114.51</strain>
    </source>
</reference>
<name>A0A8T8X4P2_ASPJA</name>
<evidence type="ECO:0000313" key="3">
    <source>
        <dbReference type="Proteomes" id="UP000249497"/>
    </source>
</evidence>